<evidence type="ECO:0000313" key="2">
    <source>
        <dbReference type="EMBL" id="PKC74223.1"/>
    </source>
</evidence>
<reference evidence="2 3" key="2">
    <citation type="submission" date="2017-10" db="EMBL/GenBank/DDBJ databases">
        <title>Genome analyses suggest a sexual origin of heterokaryosis in a supposedly ancient asexual fungus.</title>
        <authorList>
            <person name="Corradi N."/>
            <person name="Sedzielewska K."/>
            <person name="Noel J."/>
            <person name="Charron P."/>
            <person name="Farinelli L."/>
            <person name="Marton T."/>
            <person name="Kruger M."/>
            <person name="Pelin A."/>
            <person name="Brachmann A."/>
            <person name="Corradi N."/>
        </authorList>
    </citation>
    <scope>NUCLEOTIDE SEQUENCE [LARGE SCALE GENOMIC DNA]</scope>
    <source>
        <strain evidence="2 3">A1</strain>
    </source>
</reference>
<organism evidence="2 3">
    <name type="scientific">Rhizophagus irregularis</name>
    <dbReference type="NCBI Taxonomy" id="588596"/>
    <lineage>
        <taxon>Eukaryota</taxon>
        <taxon>Fungi</taxon>
        <taxon>Fungi incertae sedis</taxon>
        <taxon>Mucoromycota</taxon>
        <taxon>Glomeromycotina</taxon>
        <taxon>Glomeromycetes</taxon>
        <taxon>Glomerales</taxon>
        <taxon>Glomeraceae</taxon>
        <taxon>Rhizophagus</taxon>
    </lineage>
</organism>
<evidence type="ECO:0000256" key="1">
    <source>
        <dbReference type="SAM" id="MobiDB-lite"/>
    </source>
</evidence>
<evidence type="ECO:0000313" key="3">
    <source>
        <dbReference type="Proteomes" id="UP000232688"/>
    </source>
</evidence>
<dbReference type="Proteomes" id="UP000232688">
    <property type="component" value="Unassembled WGS sequence"/>
</dbReference>
<dbReference type="VEuPathDB" id="FungiDB:RhiirA1_409555"/>
<comment type="caution">
    <text evidence="2">The sequence shown here is derived from an EMBL/GenBank/DDBJ whole genome shotgun (WGS) entry which is preliminary data.</text>
</comment>
<reference evidence="2 3" key="1">
    <citation type="submission" date="2017-10" db="EMBL/GenBank/DDBJ databases">
        <title>Extensive intraspecific genome diversity in a model arbuscular mycorrhizal fungus.</title>
        <authorList>
            <person name="Chen E.C.H."/>
            <person name="Morin E."/>
            <person name="Baudet D."/>
            <person name="Noel J."/>
            <person name="Ndikumana S."/>
            <person name="Charron P."/>
            <person name="St-Onge C."/>
            <person name="Giorgi J."/>
            <person name="Grigoriev I.V."/>
            <person name="Roux C."/>
            <person name="Martin F.M."/>
            <person name="Corradi N."/>
        </authorList>
    </citation>
    <scope>NUCLEOTIDE SEQUENCE [LARGE SCALE GENOMIC DNA]</scope>
    <source>
        <strain evidence="2 3">A1</strain>
    </source>
</reference>
<dbReference type="VEuPathDB" id="FungiDB:RhiirFUN_023016"/>
<dbReference type="AlphaFoldDB" id="A0A2N0SF93"/>
<dbReference type="VEuPathDB" id="FungiDB:FUN_017679"/>
<feature type="compositionally biased region" description="Acidic residues" evidence="1">
    <location>
        <begin position="77"/>
        <end position="86"/>
    </location>
</feature>
<name>A0A2N0SF93_9GLOM</name>
<feature type="region of interest" description="Disordered" evidence="1">
    <location>
        <begin position="75"/>
        <end position="100"/>
    </location>
</feature>
<dbReference type="EMBL" id="LLXH01000059">
    <property type="protein sequence ID" value="PKC74223.1"/>
    <property type="molecule type" value="Genomic_DNA"/>
</dbReference>
<proteinExistence type="predicted"/>
<sequence>MWRTNRVNASTKAIEATNNKRDARSVYNKIHVLIKSMEVYHKTGEKSNTGTVIWSNKRIQELVENIYIKTKEKSEENQEIEVDDNNSDASTIRTEMDDEPAPYSTEAINKLYSEKLIQLSQTRSTVMKTIEETNNTFEVSKVNLLLYSKEAAIDIFDKKIEEITKLRDELSYIINDINNKYEQMKNFR</sequence>
<accession>A0A2N0SF93</accession>
<gene>
    <name evidence="2" type="ORF">RhiirA1_409555</name>
</gene>
<protein>
    <submittedName>
        <fullName evidence="2">Uncharacterized protein</fullName>
    </submittedName>
</protein>